<dbReference type="PANTHER" id="PTHR34265:SF1">
    <property type="entry name" value="TYPE III PANTOTHENATE KINASE"/>
    <property type="match status" value="1"/>
</dbReference>
<reference evidence="17 18" key="1">
    <citation type="submission" date="2017-03" db="EMBL/GenBank/DDBJ databases">
        <authorList>
            <person name="Afonso C.L."/>
            <person name="Miller P.J."/>
            <person name="Scott M.A."/>
            <person name="Spackman E."/>
            <person name="Goraichik I."/>
            <person name="Dimitrov K.M."/>
            <person name="Suarez D.L."/>
            <person name="Swayne D.E."/>
        </authorList>
    </citation>
    <scope>NUCLEOTIDE SEQUENCE [LARGE SCALE GENOMIC DNA]</scope>
    <source>
        <strain evidence="17 18">CECT 7971</strain>
    </source>
</reference>
<dbReference type="SUPFAM" id="SSF53067">
    <property type="entry name" value="Actin-like ATPase domain"/>
    <property type="match status" value="2"/>
</dbReference>
<evidence type="ECO:0000256" key="11">
    <source>
        <dbReference type="ARBA" id="ARBA00022840"/>
    </source>
</evidence>
<dbReference type="STRING" id="658057.SAMN04488032_105181"/>
<keyword evidence="10 16" id="KW-0418">Kinase</keyword>
<dbReference type="OrthoDB" id="9804707at2"/>
<keyword evidence="7 16" id="KW-0963">Cytoplasm</keyword>
<dbReference type="NCBIfam" id="TIGR00671">
    <property type="entry name" value="baf"/>
    <property type="match status" value="1"/>
</dbReference>
<organism evidence="17 18">
    <name type="scientific">Pacificibacter marinus</name>
    <dbReference type="NCBI Taxonomy" id="658057"/>
    <lineage>
        <taxon>Bacteria</taxon>
        <taxon>Pseudomonadati</taxon>
        <taxon>Pseudomonadota</taxon>
        <taxon>Alphaproteobacteria</taxon>
        <taxon>Rhodobacterales</taxon>
        <taxon>Roseobacteraceae</taxon>
        <taxon>Pacificibacter</taxon>
    </lineage>
</organism>
<dbReference type="RefSeq" id="WP_085849277.1">
    <property type="nucleotide sequence ID" value="NZ_FNZV01000005.1"/>
</dbReference>
<dbReference type="CDD" id="cd24015">
    <property type="entry name" value="ASKHA_NBD_PanK-III"/>
    <property type="match status" value="1"/>
</dbReference>
<keyword evidence="11 16" id="KW-0067">ATP-binding</keyword>
<gene>
    <name evidence="16 17" type="primary">coaX</name>
    <name evidence="17" type="ORF">PAM7971_02145</name>
</gene>
<evidence type="ECO:0000256" key="9">
    <source>
        <dbReference type="ARBA" id="ARBA00022741"/>
    </source>
</evidence>
<name>A0A1Y5SNF8_9RHOB</name>
<dbReference type="NCBIfam" id="NF009848">
    <property type="entry name" value="PRK13318.1-6"/>
    <property type="match status" value="1"/>
</dbReference>
<evidence type="ECO:0000256" key="12">
    <source>
        <dbReference type="ARBA" id="ARBA00022958"/>
    </source>
</evidence>
<evidence type="ECO:0000256" key="3">
    <source>
        <dbReference type="ARBA" id="ARBA00004496"/>
    </source>
</evidence>
<dbReference type="InterPro" id="IPR004619">
    <property type="entry name" value="Type_III_PanK"/>
</dbReference>
<comment type="function">
    <text evidence="16">Catalyzes the phosphorylation of pantothenate (Pan), the first step in CoA biosynthesis.</text>
</comment>
<evidence type="ECO:0000256" key="16">
    <source>
        <dbReference type="HAMAP-Rule" id="MF_01274"/>
    </source>
</evidence>
<dbReference type="EMBL" id="FWFW01000006">
    <property type="protein sequence ID" value="SLN44689.1"/>
    <property type="molecule type" value="Genomic_DNA"/>
</dbReference>
<evidence type="ECO:0000256" key="14">
    <source>
        <dbReference type="ARBA" id="ARBA00038036"/>
    </source>
</evidence>
<comment type="pathway">
    <text evidence="4 16">Cofactor biosynthesis; coenzyme A biosynthesis; CoA from (R)-pantothenate: step 1/5.</text>
</comment>
<feature type="binding site" evidence="16">
    <location>
        <begin position="107"/>
        <end position="110"/>
    </location>
    <ligand>
        <name>substrate</name>
    </ligand>
</feature>
<keyword evidence="13 16" id="KW-0173">Coenzyme A biosynthesis</keyword>
<accession>A0A1Y5SNF8</accession>
<comment type="subcellular location">
    <subcellularLocation>
        <location evidence="3 16">Cytoplasm</location>
    </subcellularLocation>
</comment>
<keyword evidence="12 16" id="KW-0630">Potassium</keyword>
<dbReference type="InterPro" id="IPR043129">
    <property type="entry name" value="ATPase_NBD"/>
</dbReference>
<dbReference type="EC" id="2.7.1.33" evidence="6 16"/>
<dbReference type="GO" id="GO:0004594">
    <property type="term" value="F:pantothenate kinase activity"/>
    <property type="evidence" value="ECO:0007669"/>
    <property type="project" value="UniProtKB-UniRule"/>
</dbReference>
<feature type="binding site" evidence="16">
    <location>
        <begin position="6"/>
        <end position="13"/>
    </location>
    <ligand>
        <name>ATP</name>
        <dbReference type="ChEBI" id="CHEBI:30616"/>
    </ligand>
</feature>
<comment type="cofactor">
    <cofactor evidence="2">
        <name>K(+)</name>
        <dbReference type="ChEBI" id="CHEBI:29103"/>
    </cofactor>
</comment>
<keyword evidence="8 16" id="KW-0808">Transferase</keyword>
<dbReference type="GO" id="GO:0015937">
    <property type="term" value="P:coenzyme A biosynthetic process"/>
    <property type="evidence" value="ECO:0007669"/>
    <property type="project" value="UniProtKB-UniRule"/>
</dbReference>
<comment type="caution">
    <text evidence="16">Lacks conserved residue(s) required for the propagation of feature annotation.</text>
</comment>
<feature type="binding site" evidence="16">
    <location>
        <position position="184"/>
    </location>
    <ligand>
        <name>substrate</name>
    </ligand>
</feature>
<feature type="binding site" evidence="16">
    <location>
        <position position="132"/>
    </location>
    <ligand>
        <name>ATP</name>
        <dbReference type="ChEBI" id="CHEBI:30616"/>
    </ligand>
</feature>
<evidence type="ECO:0000256" key="1">
    <source>
        <dbReference type="ARBA" id="ARBA00001206"/>
    </source>
</evidence>
<evidence type="ECO:0000256" key="5">
    <source>
        <dbReference type="ARBA" id="ARBA00011738"/>
    </source>
</evidence>
<evidence type="ECO:0000313" key="17">
    <source>
        <dbReference type="EMBL" id="SLN44689.1"/>
    </source>
</evidence>
<comment type="catalytic activity">
    <reaction evidence="1 16">
        <text>(R)-pantothenate + ATP = (R)-4'-phosphopantothenate + ADP + H(+)</text>
        <dbReference type="Rhea" id="RHEA:16373"/>
        <dbReference type="ChEBI" id="CHEBI:10986"/>
        <dbReference type="ChEBI" id="CHEBI:15378"/>
        <dbReference type="ChEBI" id="CHEBI:29032"/>
        <dbReference type="ChEBI" id="CHEBI:30616"/>
        <dbReference type="ChEBI" id="CHEBI:456216"/>
        <dbReference type="EC" id="2.7.1.33"/>
    </reaction>
</comment>
<dbReference type="AlphaFoldDB" id="A0A1Y5SNF8"/>
<evidence type="ECO:0000256" key="15">
    <source>
        <dbReference type="ARBA" id="ARBA00040883"/>
    </source>
</evidence>
<keyword evidence="18" id="KW-1185">Reference proteome</keyword>
<sequence>MLLCIDTGNTNTVFSIWDGTDFIATWRTSTEVQRTADQYYVWLSTLMNFQKIEADITEVIISSTVPRVVFNLRVFANRYFDCRPLVVGKPECLLPIDARVDVGTIVGPDRLVNSAAAFDKFGGDLIVVDFGTATTFDVVAHDGAYVGGVISPGVNTSLESLHLKAAALPHVDVTMPDKVIGTNTVACMQSGVFWGYVGLIRETCNRIKDEYGRPMRVIATGGLAPLFNQGHKLFDEFDEFLTIHGLVVIHQYNKDQGNL</sequence>
<feature type="binding site" evidence="16">
    <location>
        <position position="129"/>
    </location>
    <ligand>
        <name>K(+)</name>
        <dbReference type="ChEBI" id="CHEBI:29103"/>
    </ligand>
</feature>
<dbReference type="NCBIfam" id="NF009855">
    <property type="entry name" value="PRK13321.1"/>
    <property type="match status" value="1"/>
</dbReference>
<dbReference type="GO" id="GO:0005737">
    <property type="term" value="C:cytoplasm"/>
    <property type="evidence" value="ECO:0007669"/>
    <property type="project" value="UniProtKB-SubCell"/>
</dbReference>
<dbReference type="NCBIfam" id="NF009844">
    <property type="entry name" value="PRK13318.1-2"/>
    <property type="match status" value="1"/>
</dbReference>
<comment type="subunit">
    <text evidence="5 16">Homodimer.</text>
</comment>
<evidence type="ECO:0000256" key="4">
    <source>
        <dbReference type="ARBA" id="ARBA00005225"/>
    </source>
</evidence>
<dbReference type="GO" id="GO:0046872">
    <property type="term" value="F:metal ion binding"/>
    <property type="evidence" value="ECO:0007669"/>
    <property type="project" value="UniProtKB-KW"/>
</dbReference>
<dbReference type="HAMAP" id="MF_01274">
    <property type="entry name" value="Pantothen_kinase_3"/>
    <property type="match status" value="1"/>
</dbReference>
<comment type="cofactor">
    <cofactor evidence="16">
        <name>NH4(+)</name>
        <dbReference type="ChEBI" id="CHEBI:28938"/>
    </cofactor>
    <cofactor evidence="16">
        <name>K(+)</name>
        <dbReference type="ChEBI" id="CHEBI:29103"/>
    </cofactor>
    <text evidence="16">A monovalent cation. Ammonium or potassium.</text>
</comment>
<evidence type="ECO:0000256" key="2">
    <source>
        <dbReference type="ARBA" id="ARBA00001958"/>
    </source>
</evidence>
<protein>
    <recommendedName>
        <fullName evidence="15 16">Type III pantothenate kinase</fullName>
        <ecNumber evidence="6 16">2.7.1.33</ecNumber>
    </recommendedName>
    <alternativeName>
        <fullName evidence="16">PanK-III</fullName>
    </alternativeName>
    <alternativeName>
        <fullName evidence="16">Pantothenic acid kinase</fullName>
    </alternativeName>
</protein>
<comment type="similarity">
    <text evidence="14 16">Belongs to the type III pantothenate kinase family.</text>
</comment>
<evidence type="ECO:0000256" key="10">
    <source>
        <dbReference type="ARBA" id="ARBA00022777"/>
    </source>
</evidence>
<keyword evidence="16" id="KW-0479">Metal-binding</keyword>
<dbReference type="Proteomes" id="UP000193307">
    <property type="component" value="Unassembled WGS sequence"/>
</dbReference>
<dbReference type="PANTHER" id="PTHR34265">
    <property type="entry name" value="TYPE III PANTOTHENATE KINASE"/>
    <property type="match status" value="1"/>
</dbReference>
<dbReference type="GO" id="GO:0005524">
    <property type="term" value="F:ATP binding"/>
    <property type="evidence" value="ECO:0007669"/>
    <property type="project" value="UniProtKB-UniRule"/>
</dbReference>
<dbReference type="Pfam" id="PF03309">
    <property type="entry name" value="Pan_kinase"/>
    <property type="match status" value="1"/>
</dbReference>
<dbReference type="UniPathway" id="UPA00241">
    <property type="reaction ID" value="UER00352"/>
</dbReference>
<keyword evidence="9 16" id="KW-0547">Nucleotide-binding</keyword>
<feature type="active site" description="Proton acceptor" evidence="16">
    <location>
        <position position="109"/>
    </location>
</feature>
<evidence type="ECO:0000313" key="18">
    <source>
        <dbReference type="Proteomes" id="UP000193307"/>
    </source>
</evidence>
<evidence type="ECO:0000256" key="13">
    <source>
        <dbReference type="ARBA" id="ARBA00022993"/>
    </source>
</evidence>
<proteinExistence type="inferred from homology"/>
<dbReference type="Gene3D" id="3.30.420.40">
    <property type="match status" value="2"/>
</dbReference>
<evidence type="ECO:0000256" key="7">
    <source>
        <dbReference type="ARBA" id="ARBA00022490"/>
    </source>
</evidence>
<evidence type="ECO:0000256" key="8">
    <source>
        <dbReference type="ARBA" id="ARBA00022679"/>
    </source>
</evidence>
<evidence type="ECO:0000256" key="6">
    <source>
        <dbReference type="ARBA" id="ARBA00012102"/>
    </source>
</evidence>